<dbReference type="InterPro" id="IPR017705">
    <property type="entry name" value="Ribonuclease_Y"/>
</dbReference>
<dbReference type="InterPro" id="IPR022711">
    <property type="entry name" value="RNase_Y_N"/>
</dbReference>
<dbReference type="EC" id="3.1.-.-" evidence="5 6"/>
<dbReference type="Pfam" id="PF12072">
    <property type="entry name" value="RNase_Y_N"/>
    <property type="match status" value="1"/>
</dbReference>
<dbReference type="SMART" id="SM00471">
    <property type="entry name" value="HDc"/>
    <property type="match status" value="1"/>
</dbReference>
<dbReference type="GO" id="GO:0004521">
    <property type="term" value="F:RNA endonuclease activity"/>
    <property type="evidence" value="ECO:0007669"/>
    <property type="project" value="UniProtKB-UniRule"/>
</dbReference>
<dbReference type="InterPro" id="IPR006674">
    <property type="entry name" value="HD_domain"/>
</dbReference>
<protein>
    <recommendedName>
        <fullName evidence="5 6">Ribonuclease Y</fullName>
        <shortName evidence="5">RNase Y</shortName>
        <ecNumber evidence="5 6">3.1.-.-</ecNumber>
    </recommendedName>
</protein>
<dbReference type="GO" id="GO:0006402">
    <property type="term" value="P:mRNA catabolic process"/>
    <property type="evidence" value="ECO:0007669"/>
    <property type="project" value="UniProtKB-UniRule"/>
</dbReference>
<reference evidence="8 9" key="1">
    <citation type="journal article" date="2016" name="Nat. Commun.">
        <title>Thousands of microbial genomes shed light on interconnected biogeochemical processes in an aquifer system.</title>
        <authorList>
            <person name="Anantharaman K."/>
            <person name="Brown C.T."/>
            <person name="Hug L.A."/>
            <person name="Sharon I."/>
            <person name="Castelle C.J."/>
            <person name="Probst A.J."/>
            <person name="Thomas B.C."/>
            <person name="Singh A."/>
            <person name="Wilkins M.J."/>
            <person name="Karaoz U."/>
            <person name="Brodie E.L."/>
            <person name="Williams K.H."/>
            <person name="Hubbard S.S."/>
            <person name="Banfield J.F."/>
        </authorList>
    </citation>
    <scope>NUCLEOTIDE SEQUENCE [LARGE SCALE GENOMIC DNA]</scope>
</reference>
<dbReference type="InterPro" id="IPR004088">
    <property type="entry name" value="KH_dom_type_1"/>
</dbReference>
<dbReference type="SUPFAM" id="SSF109604">
    <property type="entry name" value="HD-domain/PDEase-like"/>
    <property type="match status" value="1"/>
</dbReference>
<dbReference type="Proteomes" id="UP000179243">
    <property type="component" value="Unassembled WGS sequence"/>
</dbReference>
<name>A0A1F7F187_UNCRA</name>
<dbReference type="HAMAP" id="MF_00335">
    <property type="entry name" value="RNase_Y"/>
    <property type="match status" value="1"/>
</dbReference>
<evidence type="ECO:0000256" key="6">
    <source>
        <dbReference type="NCBIfam" id="TIGR03319"/>
    </source>
</evidence>
<dbReference type="GO" id="GO:0003723">
    <property type="term" value="F:RNA binding"/>
    <property type="evidence" value="ECO:0007669"/>
    <property type="project" value="UniProtKB-UniRule"/>
</dbReference>
<comment type="similarity">
    <text evidence="5">Belongs to the RNase Y family.</text>
</comment>
<keyword evidence="2 5" id="KW-0255">Endonuclease</keyword>
<proteinExistence type="inferred from homology"/>
<dbReference type="PROSITE" id="PS51831">
    <property type="entry name" value="HD"/>
    <property type="match status" value="1"/>
</dbReference>
<evidence type="ECO:0000256" key="4">
    <source>
        <dbReference type="ARBA" id="ARBA00022884"/>
    </source>
</evidence>
<dbReference type="CDD" id="cd22431">
    <property type="entry name" value="KH-I_RNaseY"/>
    <property type="match status" value="1"/>
</dbReference>
<comment type="function">
    <text evidence="5">Endoribonuclease that initiates mRNA decay.</text>
</comment>
<dbReference type="CDD" id="cd00077">
    <property type="entry name" value="HDc"/>
    <property type="match status" value="1"/>
</dbReference>
<dbReference type="InterPro" id="IPR006675">
    <property type="entry name" value="HDIG_dom"/>
</dbReference>
<evidence type="ECO:0000256" key="5">
    <source>
        <dbReference type="HAMAP-Rule" id="MF_00335"/>
    </source>
</evidence>
<evidence type="ECO:0000256" key="3">
    <source>
        <dbReference type="ARBA" id="ARBA00022801"/>
    </source>
</evidence>
<dbReference type="GO" id="GO:0005886">
    <property type="term" value="C:plasma membrane"/>
    <property type="evidence" value="ECO:0007669"/>
    <property type="project" value="UniProtKB-SubCell"/>
</dbReference>
<organism evidence="8 9">
    <name type="scientific">Candidatus Raymondbacteria bacterium RIFOXYD12_FULL_49_13</name>
    <dbReference type="NCBI Taxonomy" id="1817890"/>
    <lineage>
        <taxon>Bacteria</taxon>
        <taxon>Raymondiibacteriota</taxon>
    </lineage>
</organism>
<evidence type="ECO:0000259" key="7">
    <source>
        <dbReference type="PROSITE" id="PS51831"/>
    </source>
</evidence>
<dbReference type="NCBIfam" id="TIGR03319">
    <property type="entry name" value="RNase_Y"/>
    <property type="match status" value="1"/>
</dbReference>
<dbReference type="InterPro" id="IPR036612">
    <property type="entry name" value="KH_dom_type_1_sf"/>
</dbReference>
<dbReference type="EMBL" id="MFYX01000146">
    <property type="protein sequence ID" value="OGK00425.1"/>
    <property type="molecule type" value="Genomic_DNA"/>
</dbReference>
<keyword evidence="5" id="KW-1133">Transmembrane helix</keyword>
<dbReference type="Pfam" id="PF00013">
    <property type="entry name" value="KH_1"/>
    <property type="match status" value="1"/>
</dbReference>
<comment type="caution">
    <text evidence="8">The sequence shown here is derived from an EMBL/GenBank/DDBJ whole genome shotgun (WGS) entry which is preliminary data.</text>
</comment>
<dbReference type="InterPro" id="IPR003607">
    <property type="entry name" value="HD/PDEase_dom"/>
</dbReference>
<evidence type="ECO:0000313" key="9">
    <source>
        <dbReference type="Proteomes" id="UP000179243"/>
    </source>
</evidence>
<keyword evidence="3 5" id="KW-0378">Hydrolase</keyword>
<dbReference type="NCBIfam" id="TIGR00277">
    <property type="entry name" value="HDIG"/>
    <property type="match status" value="1"/>
</dbReference>
<keyword evidence="5" id="KW-0812">Transmembrane</keyword>
<feature type="domain" description="HD" evidence="7">
    <location>
        <begin position="335"/>
        <end position="428"/>
    </location>
</feature>
<dbReference type="PANTHER" id="PTHR12826:SF15">
    <property type="entry name" value="RIBONUCLEASE Y"/>
    <property type="match status" value="1"/>
</dbReference>
<dbReference type="Gene3D" id="3.30.1370.10">
    <property type="entry name" value="K Homology domain, type 1"/>
    <property type="match status" value="1"/>
</dbReference>
<dbReference type="PANTHER" id="PTHR12826">
    <property type="entry name" value="RIBONUCLEASE Y"/>
    <property type="match status" value="1"/>
</dbReference>
<accession>A0A1F7F187</accession>
<keyword evidence="5" id="KW-1003">Cell membrane</keyword>
<sequence length="519" mass="58136">MSITTIMCIAGAFIAGVVVQLIIWKILQVNKIKHAKETADMIVEKAKKEAELEKKQSLLKAKDEWFKVKSEFEKEMGKRQSESDKRDNAIKSREGDLNKKVNLLKEKEQEIKNKEGFLTSKEKALRTKDIELSRVLSEQNQRLESIAGLTQTQAKETLKQNLEVEVRHEAAQMIKKIKDEAKETGEIEAQRIITIAIQRCAAEHTIESTVSTITLPSEEIKGRIIGREGRNIRAFEEATGIDVIVDDTPENIVLSGYDPVKREIARVAMEKLIADGRIHPTRIEEIVGKTVKEIEKKIKETGEQVVFDLNLPSLHPQLVEYLGRLNYRTSFGQNVLRHSKEVAVLSAHMASELGLDPRIATRAGILHDIGKAIDRESEGTHAQLGAEVAKKFGENEIITNAIAGHHEDVEPLSPYPILIQAADAISATRPGARMETFSTYVKRLEQLEEIAESFKGVDTAYALQAGREIRVMVNPVDISDAEAEEVASQIAKKVEADMDYPGQIKVTVIREKRIIDYAK</sequence>
<dbReference type="Pfam" id="PF01966">
    <property type="entry name" value="HD"/>
    <property type="match status" value="1"/>
</dbReference>
<keyword evidence="5" id="KW-0472">Membrane</keyword>
<dbReference type="SMART" id="SM00322">
    <property type="entry name" value="KH"/>
    <property type="match status" value="1"/>
</dbReference>
<dbReference type="GO" id="GO:0016787">
    <property type="term" value="F:hydrolase activity"/>
    <property type="evidence" value="ECO:0007669"/>
    <property type="project" value="UniProtKB-KW"/>
</dbReference>
<dbReference type="Gene3D" id="1.10.3210.10">
    <property type="entry name" value="Hypothetical protein af1432"/>
    <property type="match status" value="1"/>
</dbReference>
<evidence type="ECO:0000256" key="1">
    <source>
        <dbReference type="ARBA" id="ARBA00022722"/>
    </source>
</evidence>
<keyword evidence="1 5" id="KW-0540">Nuclease</keyword>
<gene>
    <name evidence="5" type="primary">rny</name>
    <name evidence="8" type="ORF">A2519_10460</name>
</gene>
<dbReference type="AlphaFoldDB" id="A0A1F7F187"/>
<keyword evidence="4 5" id="KW-0694">RNA-binding</keyword>
<evidence type="ECO:0000256" key="2">
    <source>
        <dbReference type="ARBA" id="ARBA00022759"/>
    </source>
</evidence>
<dbReference type="SUPFAM" id="SSF54791">
    <property type="entry name" value="Eukaryotic type KH-domain (KH-domain type I)"/>
    <property type="match status" value="1"/>
</dbReference>
<evidence type="ECO:0000313" key="8">
    <source>
        <dbReference type="EMBL" id="OGK00425.1"/>
    </source>
</evidence>
<comment type="subcellular location">
    <subcellularLocation>
        <location evidence="5">Cell membrane</location>
        <topology evidence="5">Single-pass membrane protein</topology>
    </subcellularLocation>
</comment>
<dbReference type="PROSITE" id="PS50084">
    <property type="entry name" value="KH_TYPE_1"/>
    <property type="match status" value="1"/>
</dbReference>
<feature type="transmembrane region" description="Helical" evidence="5">
    <location>
        <begin position="7"/>
        <end position="27"/>
    </location>
</feature>
<dbReference type="InterPro" id="IPR004087">
    <property type="entry name" value="KH_dom"/>
</dbReference>